<dbReference type="GeneID" id="36326072"/>
<dbReference type="Gene3D" id="3.40.50.12660">
    <property type="match status" value="1"/>
</dbReference>
<organism evidence="2 3">
    <name type="scientific">Postia placenta MAD-698-R-SB12</name>
    <dbReference type="NCBI Taxonomy" id="670580"/>
    <lineage>
        <taxon>Eukaryota</taxon>
        <taxon>Fungi</taxon>
        <taxon>Dikarya</taxon>
        <taxon>Basidiomycota</taxon>
        <taxon>Agaricomycotina</taxon>
        <taxon>Agaricomycetes</taxon>
        <taxon>Polyporales</taxon>
        <taxon>Adustoporiaceae</taxon>
        <taxon>Rhodonia</taxon>
    </lineage>
</organism>
<name>A0A1X6MUA8_9APHY</name>
<dbReference type="GO" id="GO:0005737">
    <property type="term" value="C:cytoplasm"/>
    <property type="evidence" value="ECO:0007669"/>
    <property type="project" value="TreeGrafter"/>
</dbReference>
<sequence length="458" mass="50716">MKIGPLYRVGTFGSPKYLGRKKALLIGINYDSQESPSDTDFVQLAGPRADALEFRKLLLEKYEYEEDNIVLLTDDAAHSAVLPTRHNIISEIEQLVRGARAGDRFVFLYSGHSGQIACLEHSETDGLDEVILPMDHAGLDRKDKLIVDNDLKKLLVDPLPPGAYLTAIFDSCHSGTLLDLEHYDCNQVYHPWISKGERKMRTRWLNNVRKDATDEPAVRVVQRRASTGPGHSSLRKEVTLSELTDLEASIAPPPGKPKFGSLKLRTRQSAPVGRKCSSTSSSTSAASALEAVRPRLALNLRRLSTDVFDSALEFIPRCMSPVSSVRECDGNCVESPTEKPHVISLAACADTQVDWEDKTGMSMTQMLIQKLRENPHPSLGELMTFISYRRYDVSRHVHAFGNKLRKKGKRLQKARAAAGGAPAGDDDTIVDVPVEVVNFQDPQLGSQEKLNMDAPFTL</sequence>
<comment type="similarity">
    <text evidence="1">Belongs to the peptidase C14B family.</text>
</comment>
<gene>
    <name evidence="2" type="ORF">POSPLADRAFT_1059095</name>
</gene>
<dbReference type="GO" id="GO:0006508">
    <property type="term" value="P:proteolysis"/>
    <property type="evidence" value="ECO:0007669"/>
    <property type="project" value="TreeGrafter"/>
</dbReference>
<dbReference type="PANTHER" id="PTHR48104:SF30">
    <property type="entry name" value="METACASPASE-1"/>
    <property type="match status" value="1"/>
</dbReference>
<evidence type="ECO:0000313" key="2">
    <source>
        <dbReference type="EMBL" id="OSX59802.1"/>
    </source>
</evidence>
<dbReference type="GO" id="GO:0004197">
    <property type="term" value="F:cysteine-type endopeptidase activity"/>
    <property type="evidence" value="ECO:0007669"/>
    <property type="project" value="TreeGrafter"/>
</dbReference>
<dbReference type="PANTHER" id="PTHR48104">
    <property type="entry name" value="METACASPASE-4"/>
    <property type="match status" value="1"/>
</dbReference>
<dbReference type="EMBL" id="KZ110601">
    <property type="protein sequence ID" value="OSX59802.1"/>
    <property type="molecule type" value="Genomic_DNA"/>
</dbReference>
<reference evidence="2 3" key="1">
    <citation type="submission" date="2017-04" db="EMBL/GenBank/DDBJ databases">
        <title>Genome Sequence of the Model Brown-Rot Fungus Postia placenta SB12.</title>
        <authorList>
            <consortium name="DOE Joint Genome Institute"/>
            <person name="Gaskell J."/>
            <person name="Kersten P."/>
            <person name="Larrondo L.F."/>
            <person name="Canessa P."/>
            <person name="Martinez D."/>
            <person name="Hibbett D."/>
            <person name="Schmoll M."/>
            <person name="Kubicek C.P."/>
            <person name="Martinez A.T."/>
            <person name="Yadav J."/>
            <person name="Master E."/>
            <person name="Magnuson J.K."/>
            <person name="James T."/>
            <person name="Yaver D."/>
            <person name="Berka R."/>
            <person name="Labutti K."/>
            <person name="Lipzen A."/>
            <person name="Aerts A."/>
            <person name="Barry K."/>
            <person name="Henrissat B."/>
            <person name="Blanchette R."/>
            <person name="Grigoriev I."/>
            <person name="Cullen D."/>
        </authorList>
    </citation>
    <scope>NUCLEOTIDE SEQUENCE [LARGE SCALE GENOMIC DNA]</scope>
    <source>
        <strain evidence="2 3">MAD-698-R-SB12</strain>
    </source>
</reference>
<dbReference type="OrthoDB" id="3223806at2759"/>
<evidence type="ECO:0008006" key="4">
    <source>
        <dbReference type="Google" id="ProtNLM"/>
    </source>
</evidence>
<evidence type="ECO:0000313" key="3">
    <source>
        <dbReference type="Proteomes" id="UP000194127"/>
    </source>
</evidence>
<dbReference type="InterPro" id="IPR050452">
    <property type="entry name" value="Metacaspase"/>
</dbReference>
<keyword evidence="3" id="KW-1185">Reference proteome</keyword>
<protein>
    <recommendedName>
        <fullName evidence="4">Metacaspase</fullName>
    </recommendedName>
</protein>
<dbReference type="RefSeq" id="XP_024336596.1">
    <property type="nucleotide sequence ID" value="XM_024481122.1"/>
</dbReference>
<dbReference type="AlphaFoldDB" id="A0A1X6MUA8"/>
<dbReference type="Proteomes" id="UP000194127">
    <property type="component" value="Unassembled WGS sequence"/>
</dbReference>
<accession>A0A1X6MUA8</accession>
<proteinExistence type="inferred from homology"/>
<evidence type="ECO:0000256" key="1">
    <source>
        <dbReference type="ARBA" id="ARBA00009005"/>
    </source>
</evidence>